<proteinExistence type="predicted"/>
<protein>
    <recommendedName>
        <fullName evidence="2">Lipoyl-binding domain-containing protein</fullName>
    </recommendedName>
</protein>
<dbReference type="SUPFAM" id="SSF51230">
    <property type="entry name" value="Single hybrid motif"/>
    <property type="match status" value="1"/>
</dbReference>
<accession>A0A6V1NPH7</accession>
<gene>
    <name evidence="1" type="ORF">HAKA00212_LOCUS21945</name>
</gene>
<sequence>MARVVFGAATRVFRTPIELLTRTYRTVALGQFQQHSLSPAFGVQKSSFGPEKHLVQTELRDANKLLSYAFSTLPPHKIMGLPGLSEDCAGKVLKWYKDVGDAIGADEVLCDVELPSFGIIGVTPEDDGILAKRLLAADPAGAEVAHGTPLAVLVASPADLAAYLAADAAREAKEGETAGSTTAAVEAATPTPAIAVAAAEGGGGRATQLIQTLRRLTKAGKLEEETCGVLLSLARKDEPENLIMNAFEGSFEEDGSLDEDFFLAQCTSIAKESSP</sequence>
<evidence type="ECO:0008006" key="2">
    <source>
        <dbReference type="Google" id="ProtNLM"/>
    </source>
</evidence>
<evidence type="ECO:0000313" key="1">
    <source>
        <dbReference type="EMBL" id="CAE0643147.1"/>
    </source>
</evidence>
<dbReference type="AlphaFoldDB" id="A0A6V1NPH7"/>
<dbReference type="InterPro" id="IPR011053">
    <property type="entry name" value="Single_hybrid_motif"/>
</dbReference>
<organism evidence="1">
    <name type="scientific">Heterosigma akashiwo</name>
    <name type="common">Chromophytic alga</name>
    <name type="synonym">Heterosigma carterae</name>
    <dbReference type="NCBI Taxonomy" id="2829"/>
    <lineage>
        <taxon>Eukaryota</taxon>
        <taxon>Sar</taxon>
        <taxon>Stramenopiles</taxon>
        <taxon>Ochrophyta</taxon>
        <taxon>Raphidophyceae</taxon>
        <taxon>Chattonellales</taxon>
        <taxon>Chattonellaceae</taxon>
        <taxon>Heterosigma</taxon>
    </lineage>
</organism>
<name>A0A6V1NPH7_HETAK</name>
<dbReference type="EMBL" id="HBIU01049363">
    <property type="protein sequence ID" value="CAE0643147.1"/>
    <property type="molecule type" value="Transcribed_RNA"/>
</dbReference>
<dbReference type="Gene3D" id="2.40.50.100">
    <property type="match status" value="1"/>
</dbReference>
<reference evidence="1" key="1">
    <citation type="submission" date="2021-01" db="EMBL/GenBank/DDBJ databases">
        <authorList>
            <person name="Corre E."/>
            <person name="Pelletier E."/>
            <person name="Niang G."/>
            <person name="Scheremetjew M."/>
            <person name="Finn R."/>
            <person name="Kale V."/>
            <person name="Holt S."/>
            <person name="Cochrane G."/>
            <person name="Meng A."/>
            <person name="Brown T."/>
            <person name="Cohen L."/>
        </authorList>
    </citation>
    <scope>NUCLEOTIDE SEQUENCE</scope>
    <source>
        <strain evidence="1">CCMP3107</strain>
    </source>
</reference>
<dbReference type="CDD" id="cd06849">
    <property type="entry name" value="lipoyl_domain"/>
    <property type="match status" value="1"/>
</dbReference>